<dbReference type="PANTHER" id="PTHR11214:SF333">
    <property type="entry name" value="GLYCOSYLTRANSFERASE FAMILY 31 PROTEIN"/>
    <property type="match status" value="1"/>
</dbReference>
<keyword evidence="8" id="KW-0333">Golgi apparatus</keyword>
<feature type="region of interest" description="Disordered" evidence="10">
    <location>
        <begin position="1"/>
        <end position="119"/>
    </location>
</feature>
<reference evidence="13" key="1">
    <citation type="submission" date="2024-06" db="EMBL/GenBank/DDBJ databases">
        <title>Multi-omics analyses provide insights into the biosynthesis of the anticancer antibiotic pleurotin in Hohenbuehelia grisea.</title>
        <authorList>
            <person name="Weaver J.A."/>
            <person name="Alberti F."/>
        </authorList>
    </citation>
    <scope>NUCLEOTIDE SEQUENCE [LARGE SCALE GENOMIC DNA]</scope>
    <source>
        <strain evidence="13">T-177</strain>
    </source>
</reference>
<evidence type="ECO:0000313" key="12">
    <source>
        <dbReference type="EMBL" id="KAL0951226.1"/>
    </source>
</evidence>
<dbReference type="EMBL" id="JASNQZ010000011">
    <property type="protein sequence ID" value="KAL0951226.1"/>
    <property type="molecule type" value="Genomic_DNA"/>
</dbReference>
<keyword evidence="3" id="KW-0328">Glycosyltransferase</keyword>
<sequence length="711" mass="79272">MSFAINLFRPSNPRSQSQPRLEEYDSSSDNELDSHTPSLSRTKSGGFITSEAAASSSLPEQEYLLPPLGPPGRASASSTASNTPVPSRSGSPLPQYFTPHLLTSESSSDSDSEPSSPLLLETRDRSWGRDGGWWRIGNVTRRRRRRERRWTRTLRRWTRSVVRHPLFPQQPVTILLTLVLFSAFAISLTLLLIYILNPDKEPLPWRAYCSVPSTSTSPPAVLPSIPQPGTPPIPSAPGASAPIFPPPDLDDLPPAGVFVGVFSMDSALERRNLVRMSWASHPRSREGAGGGDGGVGTSRSIVRFILGQPRKDWERRIKLEMEAYNDIVILPIPENMNGGKTHTFFSWASINAWVPPVYTNVTAPQFSYSNYTTPPPPLAHHDPELAWQDHTSGRLQPWVRPDFVIKADDDSFVMLAELEARLRVELHAAQKQGATQNLSSGLMASPPGIVSSLSGFITSALPHFSPPDDPLIYWGYLVKNRFMAGELYALSWSIVDWVAKDPVVKGLTKGAEDKQTSKWMRAHPRASEIRWASERCWIYDHPRSGTVYAHGFLFPSEADRVRKNITSYPEHRLEDVVNRDIPWTAITPTPSSWTYSTVSTFGVRYAPPIPDLSAPQSVEALVEGSDLSKIREGSPMTPEYAMVNREGRKTRYANKRVGGTVVVHFIKKNVWFLETQLALLEGDEFSHSERHERGEVEPAAKRAILAQNRRP</sequence>
<evidence type="ECO:0000256" key="7">
    <source>
        <dbReference type="ARBA" id="ARBA00022989"/>
    </source>
</evidence>
<keyword evidence="7 11" id="KW-1133">Transmembrane helix</keyword>
<proteinExistence type="inferred from homology"/>
<comment type="subcellular location">
    <subcellularLocation>
        <location evidence="1">Golgi apparatus membrane</location>
        <topology evidence="1">Single-pass type II membrane protein</topology>
    </subcellularLocation>
</comment>
<dbReference type="InterPro" id="IPR002659">
    <property type="entry name" value="Glyco_trans_31"/>
</dbReference>
<evidence type="ECO:0000256" key="10">
    <source>
        <dbReference type="SAM" id="MobiDB-lite"/>
    </source>
</evidence>
<feature type="compositionally biased region" description="Basic and acidic residues" evidence="10">
    <location>
        <begin position="686"/>
        <end position="700"/>
    </location>
</feature>
<dbReference type="Proteomes" id="UP001556367">
    <property type="component" value="Unassembled WGS sequence"/>
</dbReference>
<accession>A0ABR3J6F4</accession>
<feature type="compositionally biased region" description="Polar residues" evidence="10">
    <location>
        <begin position="75"/>
        <end position="92"/>
    </location>
</feature>
<evidence type="ECO:0000256" key="6">
    <source>
        <dbReference type="ARBA" id="ARBA00022968"/>
    </source>
</evidence>
<evidence type="ECO:0000256" key="9">
    <source>
        <dbReference type="ARBA" id="ARBA00023136"/>
    </source>
</evidence>
<feature type="transmembrane region" description="Helical" evidence="11">
    <location>
        <begin position="172"/>
        <end position="196"/>
    </location>
</feature>
<keyword evidence="13" id="KW-1185">Reference proteome</keyword>
<keyword evidence="6" id="KW-0735">Signal-anchor</keyword>
<comment type="caution">
    <text evidence="12">The sequence shown here is derived from an EMBL/GenBank/DDBJ whole genome shotgun (WGS) entry which is preliminary data.</text>
</comment>
<keyword evidence="4" id="KW-0808">Transferase</keyword>
<feature type="region of interest" description="Disordered" evidence="10">
    <location>
        <begin position="686"/>
        <end position="711"/>
    </location>
</feature>
<dbReference type="PANTHER" id="PTHR11214">
    <property type="entry name" value="BETA-1,3-N-ACETYLGLUCOSAMINYLTRANSFERASE"/>
    <property type="match status" value="1"/>
</dbReference>
<organism evidence="12 13">
    <name type="scientific">Hohenbuehelia grisea</name>
    <dbReference type="NCBI Taxonomy" id="104357"/>
    <lineage>
        <taxon>Eukaryota</taxon>
        <taxon>Fungi</taxon>
        <taxon>Dikarya</taxon>
        <taxon>Basidiomycota</taxon>
        <taxon>Agaricomycotina</taxon>
        <taxon>Agaricomycetes</taxon>
        <taxon>Agaricomycetidae</taxon>
        <taxon>Agaricales</taxon>
        <taxon>Pleurotineae</taxon>
        <taxon>Pleurotaceae</taxon>
        <taxon>Hohenbuehelia</taxon>
    </lineage>
</organism>
<evidence type="ECO:0000313" key="13">
    <source>
        <dbReference type="Proteomes" id="UP001556367"/>
    </source>
</evidence>
<evidence type="ECO:0000256" key="8">
    <source>
        <dbReference type="ARBA" id="ARBA00023034"/>
    </source>
</evidence>
<keyword evidence="9 11" id="KW-0472">Membrane</keyword>
<gene>
    <name evidence="12" type="ORF">HGRIS_007947</name>
</gene>
<keyword evidence="5 11" id="KW-0812">Transmembrane</keyword>
<evidence type="ECO:0008006" key="14">
    <source>
        <dbReference type="Google" id="ProtNLM"/>
    </source>
</evidence>
<evidence type="ECO:0000256" key="3">
    <source>
        <dbReference type="ARBA" id="ARBA00022676"/>
    </source>
</evidence>
<evidence type="ECO:0000256" key="5">
    <source>
        <dbReference type="ARBA" id="ARBA00022692"/>
    </source>
</evidence>
<evidence type="ECO:0000256" key="4">
    <source>
        <dbReference type="ARBA" id="ARBA00022679"/>
    </source>
</evidence>
<feature type="compositionally biased region" description="Low complexity" evidence="10">
    <location>
        <begin position="101"/>
        <end position="119"/>
    </location>
</feature>
<evidence type="ECO:0000256" key="11">
    <source>
        <dbReference type="SAM" id="Phobius"/>
    </source>
</evidence>
<comment type="similarity">
    <text evidence="2">Belongs to the glycosyltransferase 31 family.</text>
</comment>
<name>A0ABR3J6F4_9AGAR</name>
<protein>
    <recommendedName>
        <fullName evidence="14">Glycosyltransferase family 31 protein</fullName>
    </recommendedName>
</protein>
<evidence type="ECO:0000256" key="2">
    <source>
        <dbReference type="ARBA" id="ARBA00008661"/>
    </source>
</evidence>
<evidence type="ECO:0000256" key="1">
    <source>
        <dbReference type="ARBA" id="ARBA00004323"/>
    </source>
</evidence>